<keyword evidence="2" id="KW-0130">Cell adhesion</keyword>
<evidence type="ECO:0000256" key="6">
    <source>
        <dbReference type="SAM" id="SignalP"/>
    </source>
</evidence>
<evidence type="ECO:0000313" key="9">
    <source>
        <dbReference type="Proteomes" id="UP000189735"/>
    </source>
</evidence>
<keyword evidence="1" id="KW-0964">Secreted</keyword>
<keyword evidence="3" id="KW-0034">Amyloid</keyword>
<keyword evidence="5" id="KW-0472">Membrane</keyword>
<evidence type="ECO:0000313" key="8">
    <source>
        <dbReference type="EMBL" id="SKB03296.1"/>
    </source>
</evidence>
<feature type="chain" id="PRO_5010587602" evidence="6">
    <location>
        <begin position="29"/>
        <end position="396"/>
    </location>
</feature>
<dbReference type="GO" id="GO:0007155">
    <property type="term" value="P:cell adhesion"/>
    <property type="evidence" value="ECO:0007669"/>
    <property type="project" value="UniProtKB-KW"/>
</dbReference>
<dbReference type="PROSITE" id="PS51884">
    <property type="entry name" value="CHAPLIN"/>
    <property type="match status" value="1"/>
</dbReference>
<feature type="compositionally biased region" description="Low complexity" evidence="4">
    <location>
        <begin position="71"/>
        <end position="89"/>
    </location>
</feature>
<dbReference type="Pfam" id="PF03777">
    <property type="entry name" value="ChpA-C"/>
    <property type="match status" value="2"/>
</dbReference>
<accession>A0A1T4YNF7</accession>
<dbReference type="RefSeq" id="WP_078715577.1">
    <property type="nucleotide sequence ID" value="NZ_FUYG01000015.1"/>
</dbReference>
<keyword evidence="1" id="KW-0134">Cell wall</keyword>
<feature type="region of interest" description="Disordered" evidence="4">
    <location>
        <begin position="234"/>
        <end position="266"/>
    </location>
</feature>
<proteinExistence type="predicted"/>
<dbReference type="AlphaFoldDB" id="A0A1T4YNF7"/>
<dbReference type="Proteomes" id="UP000189735">
    <property type="component" value="Unassembled WGS sequence"/>
</dbReference>
<reference evidence="9" key="1">
    <citation type="submission" date="2017-02" db="EMBL/GenBank/DDBJ databases">
        <authorList>
            <person name="Varghese N."/>
            <person name="Submissions S."/>
        </authorList>
    </citation>
    <scope>NUCLEOTIDE SEQUENCE [LARGE SCALE GENOMIC DNA]</scope>
    <source>
        <strain evidence="9">VKM Ac-2052</strain>
    </source>
</reference>
<evidence type="ECO:0000259" key="7">
    <source>
        <dbReference type="PROSITE" id="PS51884"/>
    </source>
</evidence>
<dbReference type="EMBL" id="FUYG01000015">
    <property type="protein sequence ID" value="SKB03296.1"/>
    <property type="molecule type" value="Genomic_DNA"/>
</dbReference>
<organism evidence="8 9">
    <name type="scientific">Agreia bicolorata</name>
    <dbReference type="NCBI Taxonomy" id="110935"/>
    <lineage>
        <taxon>Bacteria</taxon>
        <taxon>Bacillati</taxon>
        <taxon>Actinomycetota</taxon>
        <taxon>Actinomycetes</taxon>
        <taxon>Micrococcales</taxon>
        <taxon>Microbacteriaceae</taxon>
        <taxon>Agreia</taxon>
    </lineage>
</organism>
<evidence type="ECO:0000256" key="1">
    <source>
        <dbReference type="ARBA" id="ARBA00022512"/>
    </source>
</evidence>
<feature type="compositionally biased region" description="Low complexity" evidence="4">
    <location>
        <begin position="293"/>
        <end position="335"/>
    </location>
</feature>
<evidence type="ECO:0000256" key="4">
    <source>
        <dbReference type="SAM" id="MobiDB-lite"/>
    </source>
</evidence>
<sequence>MKKIVLRGLYFTLFVGGLSCLGVAAANAADTTSGDDGLLSGTQAAIGLEVPVDLSGNSISILGDATSTAPEVAPAAPAAEPAAPAAEPADGATTSGDDGIASGTQAIVDVAIPIDVSGNAISVVGDSEQSGATEAAPAPEAESAPATTVGTDSLLGGTQGLVNIEVPITVGGNAITVVGDSSSTDSTSGASTAGGASDAPAGTGSSTSGDDGILGGTQVVPVVGVPVTVGGNAITLIGDPTTTGSDLTGGSTGGSSENTTGGDGSIGGGTQIIPVINLPIDLGGNAITVIGDPTVVDPTGPTTPTDPTDPTDPTNPTDPTDPTTPTDPGTPTTTTAVAAGSVTGAGYSASAYTGGSNASGLALTGVSAAPLAGAIALLLLAGLALTIVSRRKSARV</sequence>
<feature type="domain" description="Chaplin" evidence="7">
    <location>
        <begin position="97"/>
        <end position="137"/>
    </location>
</feature>
<dbReference type="PROSITE" id="PS51257">
    <property type="entry name" value="PROKAR_LIPOPROTEIN"/>
    <property type="match status" value="1"/>
</dbReference>
<protein>
    <submittedName>
        <fullName evidence="8">Small secreted domain</fullName>
    </submittedName>
</protein>
<keyword evidence="6" id="KW-0732">Signal</keyword>
<name>A0A1T4YNF7_9MICO</name>
<feature type="region of interest" description="Disordered" evidence="4">
    <location>
        <begin position="127"/>
        <end position="152"/>
    </location>
</feature>
<feature type="region of interest" description="Disordered" evidence="4">
    <location>
        <begin position="293"/>
        <end position="336"/>
    </location>
</feature>
<feature type="transmembrane region" description="Helical" evidence="5">
    <location>
        <begin position="368"/>
        <end position="388"/>
    </location>
</feature>
<evidence type="ECO:0000256" key="2">
    <source>
        <dbReference type="ARBA" id="ARBA00022889"/>
    </source>
</evidence>
<gene>
    <name evidence="8" type="ORF">SAMN06295879_3704</name>
</gene>
<feature type="compositionally biased region" description="Low complexity" evidence="4">
    <location>
        <begin position="238"/>
        <end position="260"/>
    </location>
</feature>
<keyword evidence="5" id="KW-1133">Transmembrane helix</keyword>
<evidence type="ECO:0000256" key="3">
    <source>
        <dbReference type="ARBA" id="ARBA00023087"/>
    </source>
</evidence>
<feature type="region of interest" description="Disordered" evidence="4">
    <location>
        <begin position="180"/>
        <end position="213"/>
    </location>
</feature>
<evidence type="ECO:0000256" key="5">
    <source>
        <dbReference type="SAM" id="Phobius"/>
    </source>
</evidence>
<dbReference type="InterPro" id="IPR005528">
    <property type="entry name" value="ChpA-H"/>
</dbReference>
<feature type="signal peptide" evidence="6">
    <location>
        <begin position="1"/>
        <end position="28"/>
    </location>
</feature>
<feature type="compositionally biased region" description="Low complexity" evidence="4">
    <location>
        <begin position="132"/>
        <end position="148"/>
    </location>
</feature>
<keyword evidence="5" id="KW-0812">Transmembrane</keyword>
<feature type="region of interest" description="Disordered" evidence="4">
    <location>
        <begin position="71"/>
        <end position="100"/>
    </location>
</feature>